<proteinExistence type="predicted"/>
<sequence>MTDEEINVKLASLPEPEFLNPDWPDYAALGFGDEDVEHLLDLTADFYLNFEQSDEESAASIHAWRALALRGDLELLPEFLSLLMETDDIEDDWFVEDFPRLVSYMGMPALPNLLDALELHSDYQCVTSGILEALPKLSQDPAEQKVIKEALANLLTNEDISREGKGMAVNGLIEMNDKDHHEQIKEAYQTNKVDLTIAGDLEEVEISLGIRTKRSNPKPNFFALETKLAVQERRDTLGEFPADASAESQMQYFLSLYEQDSSINRIDTLDGFLLSASLCRIPLSKVAHFVWDLSGEARDIARLFETKKEFEKWHSLLRTLYSRTEESLREGEYQPTLLVWPDADESLDPETPFLTPWVEGFMQGEMTFNENPTKEELFEIARLTETVFEVEGEGTRLLEDAEDNPMYQFMGYIVKRHAEDRFSKESPGKAGKGKIDRNAPCPCGSGQKYKKCCLN</sequence>
<keyword evidence="2" id="KW-1185">Reference proteome</keyword>
<evidence type="ECO:0000313" key="1">
    <source>
        <dbReference type="EMBL" id="GHC60711.1"/>
    </source>
</evidence>
<evidence type="ECO:0000313" key="2">
    <source>
        <dbReference type="Proteomes" id="UP000644507"/>
    </source>
</evidence>
<dbReference type="Pfam" id="PF03695">
    <property type="entry name" value="UPF0149"/>
    <property type="match status" value="1"/>
</dbReference>
<dbReference type="InterPro" id="IPR036255">
    <property type="entry name" value="YgfB-like_sf"/>
</dbReference>
<dbReference type="EMBL" id="BMXI01000013">
    <property type="protein sequence ID" value="GHC60711.1"/>
    <property type="molecule type" value="Genomic_DNA"/>
</dbReference>
<dbReference type="SUPFAM" id="SSF101327">
    <property type="entry name" value="YgfB-like"/>
    <property type="match status" value="1"/>
</dbReference>
<comment type="caution">
    <text evidence="1">The sequence shown here is derived from an EMBL/GenBank/DDBJ whole genome shotgun (WGS) entry which is preliminary data.</text>
</comment>
<accession>A0A918TT28</accession>
<dbReference type="RefSeq" id="WP_189571606.1">
    <property type="nucleotide sequence ID" value="NZ_BMXI01000013.1"/>
</dbReference>
<dbReference type="Proteomes" id="UP000644507">
    <property type="component" value="Unassembled WGS sequence"/>
</dbReference>
<dbReference type="InterPro" id="IPR004027">
    <property type="entry name" value="SEC_C_motif"/>
</dbReference>
<reference evidence="1" key="1">
    <citation type="journal article" date="2014" name="Int. J. Syst. Evol. Microbiol.">
        <title>Complete genome sequence of Corynebacterium casei LMG S-19264T (=DSM 44701T), isolated from a smear-ripened cheese.</title>
        <authorList>
            <consortium name="US DOE Joint Genome Institute (JGI-PGF)"/>
            <person name="Walter F."/>
            <person name="Albersmeier A."/>
            <person name="Kalinowski J."/>
            <person name="Ruckert C."/>
        </authorList>
    </citation>
    <scope>NUCLEOTIDE SEQUENCE</scope>
    <source>
        <strain evidence="1">KCTC 12988</strain>
    </source>
</reference>
<name>A0A918TT28_9BACT</name>
<dbReference type="Gene3D" id="3.10.450.50">
    <property type="match status" value="1"/>
</dbReference>
<gene>
    <name evidence="1" type="ORF">GCM10007100_30140</name>
</gene>
<dbReference type="AlphaFoldDB" id="A0A918TT28"/>
<evidence type="ECO:0008006" key="3">
    <source>
        <dbReference type="Google" id="ProtNLM"/>
    </source>
</evidence>
<dbReference type="InterPro" id="IPR011978">
    <property type="entry name" value="YgfB-like"/>
</dbReference>
<protein>
    <recommendedName>
        <fullName evidence="3">SEC-C motif-containing protein</fullName>
    </recommendedName>
</protein>
<reference evidence="1" key="2">
    <citation type="submission" date="2020-09" db="EMBL/GenBank/DDBJ databases">
        <authorList>
            <person name="Sun Q."/>
            <person name="Kim S."/>
        </authorList>
    </citation>
    <scope>NUCLEOTIDE SEQUENCE</scope>
    <source>
        <strain evidence="1">KCTC 12988</strain>
    </source>
</reference>
<dbReference type="SUPFAM" id="SSF103642">
    <property type="entry name" value="Sec-C motif"/>
    <property type="match status" value="1"/>
</dbReference>
<organism evidence="1 2">
    <name type="scientific">Roseibacillus persicicus</name>
    <dbReference type="NCBI Taxonomy" id="454148"/>
    <lineage>
        <taxon>Bacteria</taxon>
        <taxon>Pseudomonadati</taxon>
        <taxon>Verrucomicrobiota</taxon>
        <taxon>Verrucomicrobiia</taxon>
        <taxon>Verrucomicrobiales</taxon>
        <taxon>Verrucomicrobiaceae</taxon>
        <taxon>Roseibacillus</taxon>
    </lineage>
</organism>
<dbReference type="Pfam" id="PF02810">
    <property type="entry name" value="SEC-C"/>
    <property type="match status" value="1"/>
</dbReference>